<dbReference type="AlphaFoldDB" id="A0A429ZNG5"/>
<dbReference type="InterPro" id="IPR039143">
    <property type="entry name" value="GNPNAT1-like"/>
</dbReference>
<sequence>MIEIKETTTLGSKVYQDAVDIRMEVFVKEQAVPKELEVEGEEGCVHFVLYENGQPLATARLYEKSPGVFKIQRVAVSKSGRGKGYGEIIMHGLKDYAKKHGGNELVLGAQLQALGFYEKIGYQVFGDVYEDAGISHRNMIQWIGR</sequence>
<protein>
    <recommendedName>
        <fullName evidence="1">N-acetyltransferase domain-containing protein</fullName>
    </recommendedName>
</protein>
<organism evidence="2 3">
    <name type="scientific">Vagococcus vulneris</name>
    <dbReference type="NCBI Taxonomy" id="1977869"/>
    <lineage>
        <taxon>Bacteria</taxon>
        <taxon>Bacillati</taxon>
        <taxon>Bacillota</taxon>
        <taxon>Bacilli</taxon>
        <taxon>Lactobacillales</taxon>
        <taxon>Enterococcaceae</taxon>
        <taxon>Vagococcus</taxon>
    </lineage>
</organism>
<dbReference type="Pfam" id="PF13673">
    <property type="entry name" value="Acetyltransf_10"/>
    <property type="match status" value="1"/>
</dbReference>
<gene>
    <name evidence="2" type="ORF">CBF37_11500</name>
</gene>
<proteinExistence type="predicted"/>
<accession>A0A429ZNG5</accession>
<dbReference type="SUPFAM" id="SSF55729">
    <property type="entry name" value="Acyl-CoA N-acyltransferases (Nat)"/>
    <property type="match status" value="1"/>
</dbReference>
<dbReference type="InterPro" id="IPR000182">
    <property type="entry name" value="GNAT_dom"/>
</dbReference>
<dbReference type="Proteomes" id="UP000287857">
    <property type="component" value="Unassembled WGS sequence"/>
</dbReference>
<evidence type="ECO:0000313" key="3">
    <source>
        <dbReference type="Proteomes" id="UP000287857"/>
    </source>
</evidence>
<dbReference type="EMBL" id="NGJS01000034">
    <property type="protein sequence ID" value="RST95231.1"/>
    <property type="molecule type" value="Genomic_DNA"/>
</dbReference>
<dbReference type="RefSeq" id="WP_125984874.1">
    <property type="nucleotide sequence ID" value="NZ_NGJS01000034.1"/>
</dbReference>
<evidence type="ECO:0000259" key="1">
    <source>
        <dbReference type="PROSITE" id="PS51186"/>
    </source>
</evidence>
<dbReference type="PROSITE" id="PS51186">
    <property type="entry name" value="GNAT"/>
    <property type="match status" value="1"/>
</dbReference>
<dbReference type="CDD" id="cd04301">
    <property type="entry name" value="NAT_SF"/>
    <property type="match status" value="1"/>
</dbReference>
<dbReference type="PANTHER" id="PTHR13355:SF11">
    <property type="entry name" value="GLUCOSAMINE 6-PHOSPHATE N-ACETYLTRANSFERASE"/>
    <property type="match status" value="1"/>
</dbReference>
<keyword evidence="3" id="KW-1185">Reference proteome</keyword>
<reference evidence="2 3" key="1">
    <citation type="submission" date="2017-05" db="EMBL/GenBank/DDBJ databases">
        <title>Vagococcus spp. assemblies.</title>
        <authorList>
            <person name="Gulvik C.A."/>
        </authorList>
    </citation>
    <scope>NUCLEOTIDE SEQUENCE [LARGE SCALE GENOMIC DNA]</scope>
    <source>
        <strain evidence="2 3">SS1995</strain>
    </source>
</reference>
<dbReference type="GO" id="GO:0004343">
    <property type="term" value="F:glucosamine 6-phosphate N-acetyltransferase activity"/>
    <property type="evidence" value="ECO:0007669"/>
    <property type="project" value="TreeGrafter"/>
</dbReference>
<dbReference type="OrthoDB" id="9796171at2"/>
<dbReference type="InterPro" id="IPR016181">
    <property type="entry name" value="Acyl_CoA_acyltransferase"/>
</dbReference>
<dbReference type="PANTHER" id="PTHR13355">
    <property type="entry name" value="GLUCOSAMINE 6-PHOSPHATE N-ACETYLTRANSFERASE"/>
    <property type="match status" value="1"/>
</dbReference>
<evidence type="ECO:0000313" key="2">
    <source>
        <dbReference type="EMBL" id="RST95231.1"/>
    </source>
</evidence>
<name>A0A429ZNG5_9ENTE</name>
<feature type="domain" description="N-acetyltransferase" evidence="1">
    <location>
        <begin position="2"/>
        <end position="144"/>
    </location>
</feature>
<comment type="caution">
    <text evidence="2">The sequence shown here is derived from an EMBL/GenBank/DDBJ whole genome shotgun (WGS) entry which is preliminary data.</text>
</comment>
<dbReference type="Gene3D" id="3.40.630.30">
    <property type="match status" value="1"/>
</dbReference>